<dbReference type="OrthoDB" id="5244108at2"/>
<dbReference type="Proteomes" id="UP000193862">
    <property type="component" value="Unassembled WGS sequence"/>
</dbReference>
<keyword evidence="1 4" id="KW-0413">Isomerase</keyword>
<dbReference type="InterPro" id="IPR001853">
    <property type="entry name" value="DSBA-like_thioredoxin_dom"/>
</dbReference>
<gene>
    <name evidence="4" type="primary">nahD</name>
    <name evidence="4" type="ORF">AQS8620_00524</name>
</gene>
<dbReference type="InterPro" id="IPR044087">
    <property type="entry name" value="NahD-like"/>
</dbReference>
<dbReference type="PIRSF" id="PIRSF006386">
    <property type="entry name" value="HCCAis_GSTk"/>
    <property type="match status" value="1"/>
</dbReference>
<keyword evidence="5" id="KW-1185">Reference proteome</keyword>
<dbReference type="EC" id="5.99.1.4" evidence="1"/>
<proteinExistence type="inferred from homology"/>
<dbReference type="RefSeq" id="WP_085835236.1">
    <property type="nucleotide sequence ID" value="NZ_FWFS01000001.1"/>
</dbReference>
<dbReference type="EMBL" id="FWFS01000001">
    <property type="protein sequence ID" value="SLN20466.1"/>
    <property type="molecule type" value="Genomic_DNA"/>
</dbReference>
<dbReference type="GO" id="GO:0018845">
    <property type="term" value="F:2-hydroxychromene-2-carboxylate isomerase activity"/>
    <property type="evidence" value="ECO:0007669"/>
    <property type="project" value="UniProtKB-UniRule"/>
</dbReference>
<evidence type="ECO:0000256" key="1">
    <source>
        <dbReference type="PIRNR" id="PIRNR006386"/>
    </source>
</evidence>
<sequence length="203" mass="22547">MPQIDYYFSVLSPFCYLASDRLEQICSDHGYAITYKPVDTLTLYDRIGSPRPNARWEGRQAYRLQELARLSKQLDMPLTLNPAHWPTNAAPASYAVIAAQTVAQREGKGDVGLLVRLLLGALWAEERDVAEDAVIADCLEGAGFSRALTMTGMLEGAEAYPRNLEDAVAAGVFGVPFYITPDDQRFWGQDRLRELDMTLQGAL</sequence>
<name>A0A1Y5RLU6_9RHOB</name>
<dbReference type="GO" id="GO:1901170">
    <property type="term" value="P:naphthalene catabolic process"/>
    <property type="evidence" value="ECO:0007669"/>
    <property type="project" value="InterPro"/>
</dbReference>
<organism evidence="4 5">
    <name type="scientific">Aquimixticola soesokkakensis</name>
    <dbReference type="NCBI Taxonomy" id="1519096"/>
    <lineage>
        <taxon>Bacteria</taxon>
        <taxon>Pseudomonadati</taxon>
        <taxon>Pseudomonadota</taxon>
        <taxon>Alphaproteobacteria</taxon>
        <taxon>Rhodobacterales</taxon>
        <taxon>Paracoccaceae</taxon>
        <taxon>Aquimixticola</taxon>
    </lineage>
</organism>
<feature type="active site" description="Nucleophile" evidence="2">
    <location>
        <position position="12"/>
    </location>
</feature>
<dbReference type="GO" id="GO:0006749">
    <property type="term" value="P:glutathione metabolic process"/>
    <property type="evidence" value="ECO:0007669"/>
    <property type="project" value="TreeGrafter"/>
</dbReference>
<evidence type="ECO:0000259" key="3">
    <source>
        <dbReference type="Pfam" id="PF01323"/>
    </source>
</evidence>
<evidence type="ECO:0000313" key="4">
    <source>
        <dbReference type="EMBL" id="SLN20466.1"/>
    </source>
</evidence>
<reference evidence="4 5" key="1">
    <citation type="submission" date="2017-03" db="EMBL/GenBank/DDBJ databases">
        <authorList>
            <person name="Afonso C.L."/>
            <person name="Miller P.J."/>
            <person name="Scott M.A."/>
            <person name="Spackman E."/>
            <person name="Goraichik I."/>
            <person name="Dimitrov K.M."/>
            <person name="Suarez D.L."/>
            <person name="Swayne D.E."/>
        </authorList>
    </citation>
    <scope>NUCLEOTIDE SEQUENCE [LARGE SCALE GENOMIC DNA]</scope>
    <source>
        <strain evidence="4 5">CECT 8620</strain>
    </source>
</reference>
<dbReference type="SUPFAM" id="SSF52833">
    <property type="entry name" value="Thioredoxin-like"/>
    <property type="match status" value="1"/>
</dbReference>
<dbReference type="CDD" id="cd03022">
    <property type="entry name" value="DsbA_HCCA_Iso"/>
    <property type="match status" value="1"/>
</dbReference>
<comment type="similarity">
    <text evidence="1">Belongs to the GST superfamily. NadH family.</text>
</comment>
<dbReference type="PANTHER" id="PTHR42943:SF2">
    <property type="entry name" value="GLUTATHIONE S-TRANSFERASE KAPPA 1"/>
    <property type="match status" value="1"/>
</dbReference>
<comment type="catalytic activity">
    <reaction evidence="1">
        <text>2-hydroxychromene-2-carboxylate = (3E)-4-(2-hydroxyphenyl)-2-oxobut-3-enoate</text>
        <dbReference type="Rhea" id="RHEA:27401"/>
        <dbReference type="ChEBI" id="CHEBI:59350"/>
        <dbReference type="ChEBI" id="CHEBI:59353"/>
        <dbReference type="EC" id="5.99.1.4"/>
    </reaction>
</comment>
<dbReference type="InterPro" id="IPR051924">
    <property type="entry name" value="GST_Kappa/NadH"/>
</dbReference>
<feature type="domain" description="DSBA-like thioredoxin" evidence="3">
    <location>
        <begin position="3"/>
        <end position="199"/>
    </location>
</feature>
<protein>
    <recommendedName>
        <fullName evidence="1">2-hydroxychromene-2-carboxylate isomerase</fullName>
        <ecNumber evidence="1">5.99.1.4</ecNumber>
    </recommendedName>
</protein>
<dbReference type="GO" id="GO:0004364">
    <property type="term" value="F:glutathione transferase activity"/>
    <property type="evidence" value="ECO:0007669"/>
    <property type="project" value="TreeGrafter"/>
</dbReference>
<evidence type="ECO:0000313" key="5">
    <source>
        <dbReference type="Proteomes" id="UP000193862"/>
    </source>
</evidence>
<dbReference type="PANTHER" id="PTHR42943">
    <property type="entry name" value="GLUTATHIONE S-TRANSFERASE KAPPA"/>
    <property type="match status" value="1"/>
</dbReference>
<accession>A0A1Y5RLU6</accession>
<dbReference type="InterPro" id="IPR014440">
    <property type="entry name" value="HCCAis_GSTk"/>
</dbReference>
<dbReference type="GO" id="GO:0004602">
    <property type="term" value="F:glutathione peroxidase activity"/>
    <property type="evidence" value="ECO:0007669"/>
    <property type="project" value="TreeGrafter"/>
</dbReference>
<dbReference type="Gene3D" id="3.40.30.10">
    <property type="entry name" value="Glutaredoxin"/>
    <property type="match status" value="1"/>
</dbReference>
<evidence type="ECO:0000256" key="2">
    <source>
        <dbReference type="PIRSR" id="PIRSR006386-1"/>
    </source>
</evidence>
<dbReference type="InterPro" id="IPR036249">
    <property type="entry name" value="Thioredoxin-like_sf"/>
</dbReference>
<dbReference type="Pfam" id="PF01323">
    <property type="entry name" value="DSBA"/>
    <property type="match status" value="1"/>
</dbReference>
<dbReference type="AlphaFoldDB" id="A0A1Y5RLU6"/>